<evidence type="ECO:0000313" key="1">
    <source>
        <dbReference type="EMBL" id="KZP11984.1"/>
    </source>
</evidence>
<dbReference type="GO" id="GO:0003676">
    <property type="term" value="F:nucleic acid binding"/>
    <property type="evidence" value="ECO:0007669"/>
    <property type="project" value="InterPro"/>
</dbReference>
<dbReference type="AlphaFoldDB" id="A0A166AV02"/>
<dbReference type="EMBL" id="KV417654">
    <property type="protein sequence ID" value="KZP11984.1"/>
    <property type="molecule type" value="Genomic_DNA"/>
</dbReference>
<sequence length="71" mass="7786">RYSVLPALTIDGYAAVRVVEGSVDSVEFFDFVLNDLPIMNPYPGPNSVIILDNCSTHRTVALREIIEDSGC</sequence>
<reference evidence="1 2" key="1">
    <citation type="journal article" date="2016" name="Mol. Biol. Evol.">
        <title>Comparative Genomics of Early-Diverging Mushroom-Forming Fungi Provides Insights into the Origins of Lignocellulose Decay Capabilities.</title>
        <authorList>
            <person name="Nagy L.G."/>
            <person name="Riley R."/>
            <person name="Tritt A."/>
            <person name="Adam C."/>
            <person name="Daum C."/>
            <person name="Floudas D."/>
            <person name="Sun H."/>
            <person name="Yadav J.S."/>
            <person name="Pangilinan J."/>
            <person name="Larsson K.H."/>
            <person name="Matsuura K."/>
            <person name="Barry K."/>
            <person name="Labutti K."/>
            <person name="Kuo R."/>
            <person name="Ohm R.A."/>
            <person name="Bhattacharya S.S."/>
            <person name="Shirouzu T."/>
            <person name="Yoshinaga Y."/>
            <person name="Martin F.M."/>
            <person name="Grigoriev I.V."/>
            <person name="Hibbett D.S."/>
        </authorList>
    </citation>
    <scope>NUCLEOTIDE SEQUENCE [LARGE SCALE GENOMIC DNA]</scope>
    <source>
        <strain evidence="1 2">CBS 109695</strain>
    </source>
</reference>
<evidence type="ECO:0000313" key="2">
    <source>
        <dbReference type="Proteomes" id="UP000076532"/>
    </source>
</evidence>
<name>A0A166AV02_9AGAM</name>
<dbReference type="InterPro" id="IPR036397">
    <property type="entry name" value="RNaseH_sf"/>
</dbReference>
<gene>
    <name evidence="1" type="ORF">FIBSPDRAFT_679679</name>
</gene>
<dbReference type="OrthoDB" id="2266637at2759"/>
<proteinExistence type="predicted"/>
<protein>
    <recommendedName>
        <fullName evidence="3">Tc1-like transposase DDE domain-containing protein</fullName>
    </recommendedName>
</protein>
<feature type="non-terminal residue" evidence="1">
    <location>
        <position position="1"/>
    </location>
</feature>
<dbReference type="Gene3D" id="3.30.420.10">
    <property type="entry name" value="Ribonuclease H-like superfamily/Ribonuclease H"/>
    <property type="match status" value="1"/>
</dbReference>
<dbReference type="Proteomes" id="UP000076532">
    <property type="component" value="Unassembled WGS sequence"/>
</dbReference>
<feature type="non-terminal residue" evidence="1">
    <location>
        <position position="71"/>
    </location>
</feature>
<organism evidence="1 2">
    <name type="scientific">Athelia psychrophila</name>
    <dbReference type="NCBI Taxonomy" id="1759441"/>
    <lineage>
        <taxon>Eukaryota</taxon>
        <taxon>Fungi</taxon>
        <taxon>Dikarya</taxon>
        <taxon>Basidiomycota</taxon>
        <taxon>Agaricomycotina</taxon>
        <taxon>Agaricomycetes</taxon>
        <taxon>Agaricomycetidae</taxon>
        <taxon>Atheliales</taxon>
        <taxon>Atheliaceae</taxon>
        <taxon>Athelia</taxon>
    </lineage>
</organism>
<accession>A0A166AV02</accession>
<keyword evidence="2" id="KW-1185">Reference proteome</keyword>
<evidence type="ECO:0008006" key="3">
    <source>
        <dbReference type="Google" id="ProtNLM"/>
    </source>
</evidence>